<dbReference type="AlphaFoldDB" id="A0A6A6RDD9"/>
<dbReference type="EMBL" id="MU004181">
    <property type="protein sequence ID" value="KAF2502416.1"/>
    <property type="molecule type" value="Genomic_DNA"/>
</dbReference>
<feature type="compositionally biased region" description="Acidic residues" evidence="1">
    <location>
        <begin position="134"/>
        <end position="152"/>
    </location>
</feature>
<feature type="region of interest" description="Disordered" evidence="1">
    <location>
        <begin position="1"/>
        <end position="42"/>
    </location>
</feature>
<dbReference type="Proteomes" id="UP000799750">
    <property type="component" value="Unassembled WGS sequence"/>
</dbReference>
<dbReference type="OrthoDB" id="2963168at2759"/>
<dbReference type="Gene3D" id="3.30.420.40">
    <property type="match status" value="1"/>
</dbReference>
<feature type="compositionally biased region" description="Polar residues" evidence="1">
    <location>
        <begin position="120"/>
        <end position="133"/>
    </location>
</feature>
<feature type="compositionally biased region" description="Basic and acidic residues" evidence="1">
    <location>
        <begin position="110"/>
        <end position="119"/>
    </location>
</feature>
<gene>
    <name evidence="2" type="ORF">BU16DRAFT_498059</name>
</gene>
<protein>
    <recommendedName>
        <fullName evidence="4">Actin-like ATPase domain-containing protein</fullName>
    </recommendedName>
</protein>
<proteinExistence type="predicted"/>
<dbReference type="SUPFAM" id="SSF53067">
    <property type="entry name" value="Actin-like ATPase domain"/>
    <property type="match status" value="1"/>
</dbReference>
<evidence type="ECO:0008006" key="4">
    <source>
        <dbReference type="Google" id="ProtNLM"/>
    </source>
</evidence>
<dbReference type="CDD" id="cd10170">
    <property type="entry name" value="ASKHA_NBD_HSP70"/>
    <property type="match status" value="1"/>
</dbReference>
<organism evidence="2 3">
    <name type="scientific">Lophium mytilinum</name>
    <dbReference type="NCBI Taxonomy" id="390894"/>
    <lineage>
        <taxon>Eukaryota</taxon>
        <taxon>Fungi</taxon>
        <taxon>Dikarya</taxon>
        <taxon>Ascomycota</taxon>
        <taxon>Pezizomycotina</taxon>
        <taxon>Dothideomycetes</taxon>
        <taxon>Pleosporomycetidae</taxon>
        <taxon>Mytilinidiales</taxon>
        <taxon>Mytilinidiaceae</taxon>
        <taxon>Lophium</taxon>
    </lineage>
</organism>
<dbReference type="PANTHER" id="PTHR42749:SF8">
    <property type="entry name" value="HSP70 FAMILY PROTEIN (AFU_ORTHOLOGUE AFUA_3G13740)"/>
    <property type="match status" value="1"/>
</dbReference>
<reference evidence="2" key="1">
    <citation type="journal article" date="2020" name="Stud. Mycol.">
        <title>101 Dothideomycetes genomes: a test case for predicting lifestyles and emergence of pathogens.</title>
        <authorList>
            <person name="Haridas S."/>
            <person name="Albert R."/>
            <person name="Binder M."/>
            <person name="Bloem J."/>
            <person name="Labutti K."/>
            <person name="Salamov A."/>
            <person name="Andreopoulos B."/>
            <person name="Baker S."/>
            <person name="Barry K."/>
            <person name="Bills G."/>
            <person name="Bluhm B."/>
            <person name="Cannon C."/>
            <person name="Castanera R."/>
            <person name="Culley D."/>
            <person name="Daum C."/>
            <person name="Ezra D."/>
            <person name="Gonzalez J."/>
            <person name="Henrissat B."/>
            <person name="Kuo A."/>
            <person name="Liang C."/>
            <person name="Lipzen A."/>
            <person name="Lutzoni F."/>
            <person name="Magnuson J."/>
            <person name="Mondo S."/>
            <person name="Nolan M."/>
            <person name="Ohm R."/>
            <person name="Pangilinan J."/>
            <person name="Park H.-J."/>
            <person name="Ramirez L."/>
            <person name="Alfaro M."/>
            <person name="Sun H."/>
            <person name="Tritt A."/>
            <person name="Yoshinaga Y."/>
            <person name="Zwiers L.-H."/>
            <person name="Turgeon B."/>
            <person name="Goodwin S."/>
            <person name="Spatafora J."/>
            <person name="Crous P."/>
            <person name="Grigoriev I."/>
        </authorList>
    </citation>
    <scope>NUCLEOTIDE SEQUENCE</scope>
    <source>
        <strain evidence="2">CBS 269.34</strain>
    </source>
</reference>
<keyword evidence="3" id="KW-1185">Reference proteome</keyword>
<dbReference type="InterPro" id="IPR043129">
    <property type="entry name" value="ATPase_NBD"/>
</dbReference>
<evidence type="ECO:0000256" key="1">
    <source>
        <dbReference type="SAM" id="MobiDB-lite"/>
    </source>
</evidence>
<sequence>MAPLRAPPRYPSRHSTRSIPLASEDVDMTDVDSPPTEPLPSPERKFYIAVDYGTTYSAVSFVSLEPGENAEAVKPERIQTIVNYPKDPRVYGQTAKEVPTELAYLPPAKQRNDLDESGERSQPWQGSVAQNLTSEDDEDSDDAPPYEDDDSEDHAPSENLQWGYMVQDSLGRPNETSLAELKKGCFRRTKLLLDDSAHTQPARDEILRAVRHVKGMRRIKKNEEVIIHFLTNLFRHVKHELETNHGYTNQCPVEFILCVPPIWSSKASRTMHDAMATALRKSRFISRASRGVDNLFIVSEPEAAATFILTTSEDNHKIRTNDSFVLIDAGGGTVDAITYSVQGRTPDIRLKKEEVMADGRLCGSSFINERFKEHVKARLEDEGYLETGNESIDQIIESEAVMGNFEHKKNSNDFWKIFKPSLQGVASLMESQLDLARAAKNGSLGVVEKVVLIGGFGQSQALRDHLQRKLKEINGNHNSHVELIAPSVQNGPGVAVASGAVLRALHKRRGPERILRSSYGILLREIHDEGFPGHREAATHLDIDGENCVNNSLIISLKRGESFVCTQTLYVSDVSTESHYPKNHPKNRGNHETAGKIKADMSFLKRQNLIQPTVPDEGQAGRPHYKVEFEIVLEVIDRNLYYKAVWPVGNDEGVLPGSEGWTNIAAAFPPGAN</sequence>
<dbReference type="PANTHER" id="PTHR42749">
    <property type="entry name" value="CELL SHAPE-DETERMINING PROTEIN MREB"/>
    <property type="match status" value="1"/>
</dbReference>
<feature type="region of interest" description="Disordered" evidence="1">
    <location>
        <begin position="101"/>
        <end position="158"/>
    </location>
</feature>
<feature type="compositionally biased region" description="Pro residues" evidence="1">
    <location>
        <begin position="1"/>
        <end position="10"/>
    </location>
</feature>
<name>A0A6A6RDD9_9PEZI</name>
<evidence type="ECO:0000313" key="3">
    <source>
        <dbReference type="Proteomes" id="UP000799750"/>
    </source>
</evidence>
<accession>A0A6A6RDD9</accession>
<evidence type="ECO:0000313" key="2">
    <source>
        <dbReference type="EMBL" id="KAF2502416.1"/>
    </source>
</evidence>